<keyword evidence="4" id="KW-1185">Reference proteome</keyword>
<dbReference type="InterPro" id="IPR050417">
    <property type="entry name" value="Sugar_Epim/Isomerase"/>
</dbReference>
<dbReference type="PANTHER" id="PTHR43489">
    <property type="entry name" value="ISOMERASE"/>
    <property type="match status" value="1"/>
</dbReference>
<dbReference type="PANTHER" id="PTHR43489:SF7">
    <property type="entry name" value="3-DEHYDRO-D-GULOSIDE 4-EPIMERASE-RELATED"/>
    <property type="match status" value="1"/>
</dbReference>
<evidence type="ECO:0000313" key="3">
    <source>
        <dbReference type="EMBL" id="MBB6324924.1"/>
    </source>
</evidence>
<dbReference type="InterPro" id="IPR036237">
    <property type="entry name" value="Xyl_isomerase-like_sf"/>
</dbReference>
<dbReference type="SUPFAM" id="SSF51658">
    <property type="entry name" value="Xylose isomerase-like"/>
    <property type="match status" value="1"/>
</dbReference>
<feature type="domain" description="Xylose isomerase-like TIM barrel" evidence="2">
    <location>
        <begin position="30"/>
        <end position="268"/>
    </location>
</feature>
<dbReference type="Proteomes" id="UP000588604">
    <property type="component" value="Unassembled WGS sequence"/>
</dbReference>
<keyword evidence="1 3" id="KW-0413">Isomerase</keyword>
<evidence type="ECO:0000259" key="2">
    <source>
        <dbReference type="Pfam" id="PF01261"/>
    </source>
</evidence>
<dbReference type="InterPro" id="IPR013022">
    <property type="entry name" value="Xyl_isomerase-like_TIM-brl"/>
</dbReference>
<evidence type="ECO:0000313" key="4">
    <source>
        <dbReference type="Proteomes" id="UP000588604"/>
    </source>
</evidence>
<dbReference type="EMBL" id="JACIJO010000001">
    <property type="protein sequence ID" value="MBB6324924.1"/>
    <property type="molecule type" value="Genomic_DNA"/>
</dbReference>
<dbReference type="RefSeq" id="WP_184492871.1">
    <property type="nucleotide sequence ID" value="NZ_JACIJO010000001.1"/>
</dbReference>
<accession>A0A841MJ81</accession>
<dbReference type="Pfam" id="PF01261">
    <property type="entry name" value="AP_endonuc_2"/>
    <property type="match status" value="1"/>
</dbReference>
<organism evidence="3 4">
    <name type="scientific">Algoriphagus iocasae</name>
    <dbReference type="NCBI Taxonomy" id="1836499"/>
    <lineage>
        <taxon>Bacteria</taxon>
        <taxon>Pseudomonadati</taxon>
        <taxon>Bacteroidota</taxon>
        <taxon>Cytophagia</taxon>
        <taxon>Cytophagales</taxon>
        <taxon>Cyclobacteriaceae</taxon>
        <taxon>Algoriphagus</taxon>
    </lineage>
</organism>
<protein>
    <submittedName>
        <fullName evidence="3">Sugar phosphate isomerase/epimerase</fullName>
    </submittedName>
</protein>
<comment type="caution">
    <text evidence="3">The sequence shown here is derived from an EMBL/GenBank/DDBJ whole genome shotgun (WGS) entry which is preliminary data.</text>
</comment>
<evidence type="ECO:0000256" key="1">
    <source>
        <dbReference type="ARBA" id="ARBA00023235"/>
    </source>
</evidence>
<dbReference type="Gene3D" id="3.20.20.150">
    <property type="entry name" value="Divalent-metal-dependent TIM barrel enzymes"/>
    <property type="match status" value="1"/>
</dbReference>
<dbReference type="AlphaFoldDB" id="A0A841MJ81"/>
<proteinExistence type="predicted"/>
<name>A0A841MJ81_9BACT</name>
<dbReference type="GO" id="GO:0016853">
    <property type="term" value="F:isomerase activity"/>
    <property type="evidence" value="ECO:0007669"/>
    <property type="project" value="UniProtKB-KW"/>
</dbReference>
<gene>
    <name evidence="3" type="ORF">FHS59_000539</name>
</gene>
<reference evidence="3 4" key="1">
    <citation type="submission" date="2020-08" db="EMBL/GenBank/DDBJ databases">
        <title>Genomic Encyclopedia of Type Strains, Phase IV (KMG-IV): sequencing the most valuable type-strain genomes for metagenomic binning, comparative biology and taxonomic classification.</title>
        <authorList>
            <person name="Goeker M."/>
        </authorList>
    </citation>
    <scope>NUCLEOTIDE SEQUENCE [LARGE SCALE GENOMIC DNA]</scope>
    <source>
        <strain evidence="3 4">DSM 102044</strain>
    </source>
</reference>
<sequence length="271" mass="29666">MIKSCATIALVPQIKYGPWIYWNDLESAMKKASDLGFDAIELFTPASDTIGIEELKGLLAKYKLELVALGTGAGKVIHGLTLTDPDPEIRKKAISFISDMISFGATFGAPAIIGSMQGNVLAGNDREKTLSWLAEALEILGEKAEKAGTFLIYEPLNRYETNLFNTLNAGVKFLESLKTKNVKLLADLFHMNIEEADLAQSITDASSHINHIHFADSNRKAIGLGHTEMESVARAIQSINYSGYISAEAFPEPSSDEAALQTIQSFKKYFR</sequence>